<dbReference type="RefSeq" id="WP_182844117.1">
    <property type="nucleotide sequence ID" value="NZ_JACJIA010000004.1"/>
</dbReference>
<name>A0A7W3LP57_ACTNM</name>
<sequence>MGTDRAGGFHDRAGPPARRRRPQKEDATQTNRQALGRSRDGLTSEPHLTVDGRDLPLALVVTAGNVNDRTAFE</sequence>
<protein>
    <submittedName>
        <fullName evidence="2">Uncharacterized protein</fullName>
    </submittedName>
</protein>
<gene>
    <name evidence="2" type="ORF">HNR61_003426</name>
</gene>
<comment type="caution">
    <text evidence="2">The sequence shown here is derived from an EMBL/GenBank/DDBJ whole genome shotgun (WGS) entry which is preliminary data.</text>
</comment>
<keyword evidence="3" id="KW-1185">Reference proteome</keyword>
<reference evidence="2 3" key="1">
    <citation type="submission" date="2020-08" db="EMBL/GenBank/DDBJ databases">
        <title>Genomic Encyclopedia of Type Strains, Phase IV (KMG-IV): sequencing the most valuable type-strain genomes for metagenomic binning, comparative biology and taxonomic classification.</title>
        <authorList>
            <person name="Goeker M."/>
        </authorList>
    </citation>
    <scope>NUCLEOTIDE SEQUENCE [LARGE SCALE GENOMIC DNA]</scope>
    <source>
        <strain evidence="2 3">DSM 44197</strain>
    </source>
</reference>
<evidence type="ECO:0000313" key="2">
    <source>
        <dbReference type="EMBL" id="MBA8951786.1"/>
    </source>
</evidence>
<evidence type="ECO:0000256" key="1">
    <source>
        <dbReference type="SAM" id="MobiDB-lite"/>
    </source>
</evidence>
<feature type="compositionally biased region" description="Basic and acidic residues" evidence="1">
    <location>
        <begin position="37"/>
        <end position="49"/>
    </location>
</feature>
<feature type="region of interest" description="Disordered" evidence="1">
    <location>
        <begin position="1"/>
        <end position="49"/>
    </location>
</feature>
<proteinExistence type="predicted"/>
<evidence type="ECO:0000313" key="3">
    <source>
        <dbReference type="Proteomes" id="UP000572680"/>
    </source>
</evidence>
<organism evidence="2 3">
    <name type="scientific">Actinomadura namibiensis</name>
    <dbReference type="NCBI Taxonomy" id="182080"/>
    <lineage>
        <taxon>Bacteria</taxon>
        <taxon>Bacillati</taxon>
        <taxon>Actinomycetota</taxon>
        <taxon>Actinomycetes</taxon>
        <taxon>Streptosporangiales</taxon>
        <taxon>Thermomonosporaceae</taxon>
        <taxon>Actinomadura</taxon>
    </lineage>
</organism>
<accession>A0A7W3LP57</accession>
<dbReference type="AlphaFoldDB" id="A0A7W3LP57"/>
<dbReference type="Proteomes" id="UP000572680">
    <property type="component" value="Unassembled WGS sequence"/>
</dbReference>
<dbReference type="EMBL" id="JACJIA010000004">
    <property type="protein sequence ID" value="MBA8951786.1"/>
    <property type="molecule type" value="Genomic_DNA"/>
</dbReference>